<sequence length="315" mass="35625">MGKVVISLDAELGWGFHDREVPESLLRNTRENWLHLRDLFDAYEVPATWAVTGHLFLDSCPRCHRDHPAGERCCQHAVGDLEANDVWCANELVGEIANAAVDHEIGGHGFTHVHLEHERMTDEFAAREIGNCTRAAARQGYDLSSFVFPVNRVRRRDLLAEHGFECYRGVNRLLEERGTIGRQLTKVSSAVVGKPTPPIVEPHVDEYGLVNVPASIYLFNFGQEYEKPFAALGKDPVLRQVKAGIDEVAETDGVLHLWLHPHNLRTPAHHRRLRSIVRHIDRRRESSDLRVDTMSGIADDVQRAERSRPARAKTL</sequence>
<proteinExistence type="predicted"/>
<organism evidence="1 2">
    <name type="scientific">Natronococcus amylolyticus DSM 10524</name>
    <dbReference type="NCBI Taxonomy" id="1227497"/>
    <lineage>
        <taxon>Archaea</taxon>
        <taxon>Methanobacteriati</taxon>
        <taxon>Methanobacteriota</taxon>
        <taxon>Stenosarchaea group</taxon>
        <taxon>Halobacteria</taxon>
        <taxon>Halobacteriales</taxon>
        <taxon>Natrialbaceae</taxon>
        <taxon>Natronococcus</taxon>
    </lineage>
</organism>
<dbReference type="Proteomes" id="UP000011688">
    <property type="component" value="Unassembled WGS sequence"/>
</dbReference>
<dbReference type="STRING" id="1227497.C491_07846"/>
<evidence type="ECO:0000313" key="2">
    <source>
        <dbReference type="Proteomes" id="UP000011688"/>
    </source>
</evidence>
<evidence type="ECO:0000313" key="1">
    <source>
        <dbReference type="EMBL" id="ELY59237.1"/>
    </source>
</evidence>
<dbReference type="InterPro" id="IPR011330">
    <property type="entry name" value="Glyco_hydro/deAcase_b/a-brl"/>
</dbReference>
<dbReference type="Gene3D" id="3.20.20.370">
    <property type="entry name" value="Glycoside hydrolase/deacetylase"/>
    <property type="match status" value="1"/>
</dbReference>
<name>L9XC73_9EURY</name>
<dbReference type="OrthoDB" id="10436at2157"/>
<dbReference type="eggNOG" id="arCOG09177">
    <property type="taxonomic scope" value="Archaea"/>
</dbReference>
<protein>
    <submittedName>
        <fullName evidence="1">Polysaccharide deacetylase</fullName>
    </submittedName>
</protein>
<comment type="caution">
    <text evidence="1">The sequence shown here is derived from an EMBL/GenBank/DDBJ whole genome shotgun (WGS) entry which is preliminary data.</text>
</comment>
<dbReference type="RefSeq" id="WP_005555028.1">
    <property type="nucleotide sequence ID" value="NZ_AOIB01000016.1"/>
</dbReference>
<reference evidence="1 2" key="1">
    <citation type="journal article" date="2014" name="PLoS Genet.">
        <title>Phylogenetically driven sequencing of extremely halophilic archaea reveals strategies for static and dynamic osmo-response.</title>
        <authorList>
            <person name="Becker E.A."/>
            <person name="Seitzer P.M."/>
            <person name="Tritt A."/>
            <person name="Larsen D."/>
            <person name="Krusor M."/>
            <person name="Yao A.I."/>
            <person name="Wu D."/>
            <person name="Madern D."/>
            <person name="Eisen J.A."/>
            <person name="Darling A.E."/>
            <person name="Facciotti M.T."/>
        </authorList>
    </citation>
    <scope>NUCLEOTIDE SEQUENCE [LARGE SCALE GENOMIC DNA]</scope>
    <source>
        <strain evidence="1 2">DSM 10524</strain>
    </source>
</reference>
<dbReference type="GO" id="GO:0005975">
    <property type="term" value="P:carbohydrate metabolic process"/>
    <property type="evidence" value="ECO:0007669"/>
    <property type="project" value="InterPro"/>
</dbReference>
<gene>
    <name evidence="1" type="ORF">C491_07846</name>
</gene>
<keyword evidence="2" id="KW-1185">Reference proteome</keyword>
<dbReference type="EMBL" id="AOIB01000016">
    <property type="protein sequence ID" value="ELY59237.1"/>
    <property type="molecule type" value="Genomic_DNA"/>
</dbReference>
<dbReference type="AlphaFoldDB" id="L9XC73"/>
<accession>L9XC73</accession>
<dbReference type="PATRIC" id="fig|1227497.3.peg.1618"/>
<dbReference type="SUPFAM" id="SSF88713">
    <property type="entry name" value="Glycoside hydrolase/deacetylase"/>
    <property type="match status" value="1"/>
</dbReference>